<proteinExistence type="predicted"/>
<evidence type="ECO:0000313" key="2">
    <source>
        <dbReference type="EMBL" id="GBM54859.1"/>
    </source>
</evidence>
<comment type="caution">
    <text evidence="2">The sequence shown here is derived from an EMBL/GenBank/DDBJ whole genome shotgun (WGS) entry which is preliminary data.</text>
</comment>
<dbReference type="GO" id="GO:0003676">
    <property type="term" value="F:nucleic acid binding"/>
    <property type="evidence" value="ECO:0007669"/>
    <property type="project" value="InterPro"/>
</dbReference>
<feature type="domain" description="DDE-1" evidence="1">
    <location>
        <begin position="23"/>
        <end position="116"/>
    </location>
</feature>
<sequence>MFRRNEKQTKIPNFVMCQHDWRGKVKDACFRQSKSPSCFKGIKYLEVKYEFNKKSWLRSEIFDRWMKAMDKQMRQQHRKIAKLIDNYPINSKDCGGKLKTVSVIFFPPNCTKICSPWISE</sequence>
<reference evidence="2 3" key="1">
    <citation type="journal article" date="2019" name="Sci. Rep.">
        <title>Orb-weaving spider Araneus ventricosus genome elucidates the spidroin gene catalogue.</title>
        <authorList>
            <person name="Kono N."/>
            <person name="Nakamura H."/>
            <person name="Ohtoshi R."/>
            <person name="Moran D.A.P."/>
            <person name="Shinohara A."/>
            <person name="Yoshida Y."/>
            <person name="Fujiwara M."/>
            <person name="Mori M."/>
            <person name="Tomita M."/>
            <person name="Arakawa K."/>
        </authorList>
    </citation>
    <scope>NUCLEOTIDE SEQUENCE [LARGE SCALE GENOMIC DNA]</scope>
</reference>
<keyword evidence="3" id="KW-1185">Reference proteome</keyword>
<dbReference type="Pfam" id="PF03184">
    <property type="entry name" value="DDE_1"/>
    <property type="match status" value="1"/>
</dbReference>
<dbReference type="InterPro" id="IPR004875">
    <property type="entry name" value="DDE_SF_endonuclease_dom"/>
</dbReference>
<evidence type="ECO:0000313" key="3">
    <source>
        <dbReference type="Proteomes" id="UP000499080"/>
    </source>
</evidence>
<dbReference type="Proteomes" id="UP000499080">
    <property type="component" value="Unassembled WGS sequence"/>
</dbReference>
<organism evidence="2 3">
    <name type="scientific">Araneus ventricosus</name>
    <name type="common">Orbweaver spider</name>
    <name type="synonym">Epeira ventricosa</name>
    <dbReference type="NCBI Taxonomy" id="182803"/>
    <lineage>
        <taxon>Eukaryota</taxon>
        <taxon>Metazoa</taxon>
        <taxon>Ecdysozoa</taxon>
        <taxon>Arthropoda</taxon>
        <taxon>Chelicerata</taxon>
        <taxon>Arachnida</taxon>
        <taxon>Araneae</taxon>
        <taxon>Araneomorphae</taxon>
        <taxon>Entelegynae</taxon>
        <taxon>Araneoidea</taxon>
        <taxon>Araneidae</taxon>
        <taxon>Araneus</taxon>
    </lineage>
</organism>
<evidence type="ECO:0000259" key="1">
    <source>
        <dbReference type="Pfam" id="PF03184"/>
    </source>
</evidence>
<dbReference type="EMBL" id="BGPR01001476">
    <property type="protein sequence ID" value="GBM54859.1"/>
    <property type="molecule type" value="Genomic_DNA"/>
</dbReference>
<protein>
    <recommendedName>
        <fullName evidence="1">DDE-1 domain-containing protein</fullName>
    </recommendedName>
</protein>
<accession>A0A4Y2GPZ1</accession>
<name>A0A4Y2GPZ1_ARAVE</name>
<dbReference type="AlphaFoldDB" id="A0A4Y2GPZ1"/>
<dbReference type="OrthoDB" id="125347at2759"/>
<gene>
    <name evidence="2" type="ORF">AVEN_3844_1</name>
</gene>